<feature type="region of interest" description="Disordered" evidence="11">
    <location>
        <begin position="811"/>
        <end position="848"/>
    </location>
</feature>
<dbReference type="InterPro" id="IPR004878">
    <property type="entry name" value="Otopetrin"/>
</dbReference>
<feature type="transmembrane region" description="Helical" evidence="12">
    <location>
        <begin position="476"/>
        <end position="496"/>
    </location>
</feature>
<feature type="transmembrane region" description="Helical" evidence="12">
    <location>
        <begin position="958"/>
        <end position="982"/>
    </location>
</feature>
<feature type="transmembrane region" description="Helical" evidence="12">
    <location>
        <begin position="1386"/>
        <end position="1415"/>
    </location>
</feature>
<evidence type="ECO:0000313" key="13">
    <source>
        <dbReference type="EMBL" id="KAF9410536.1"/>
    </source>
</evidence>
<feature type="transmembrane region" description="Helical" evidence="12">
    <location>
        <begin position="1002"/>
        <end position="1019"/>
    </location>
</feature>
<dbReference type="EMBL" id="JACKWZ010000258">
    <property type="protein sequence ID" value="KAF9410536.1"/>
    <property type="molecule type" value="Genomic_DNA"/>
</dbReference>
<keyword evidence="5 12" id="KW-0812">Transmembrane</keyword>
<keyword evidence="7 12" id="KW-1133">Transmembrane helix</keyword>
<gene>
    <name evidence="13" type="ORF">HW555_010385</name>
</gene>
<feature type="transmembrane region" description="Helical" evidence="12">
    <location>
        <begin position="580"/>
        <end position="603"/>
    </location>
</feature>
<keyword evidence="9 12" id="KW-0472">Membrane</keyword>
<feature type="transmembrane region" description="Helical" evidence="12">
    <location>
        <begin position="653"/>
        <end position="675"/>
    </location>
</feature>
<sequence>MPKVCIDCLVPSVGVRRGVGTAAASYSQTMSPTNRSPLCEPTDLHPGVTITDMDTVHEENDNDSDESSYSDLGRLRERTKAMLGTPAEPLVQHSHSQPNSRRMSSDIEAKLAANLNTRRPSAIIAAFRRPSQALALCAATQRRFLSELSPQSRTSVASTSHDNPPSAAEILGHEALSKALSALYAKLLVVLGLAFPITEVIAGGVPDGYYQGFYLYLYLVSLIFVVFQYVNIMRQKAVNLIIHDYEDTLKEDRNGKTTPGEKPKIIKENISRYGSFYLRLGGIDKCRSILSVITPALRMALTLAQMQFMFLTNKDIESGTFKLIQRFGFMHMVATNLCEWLYVLVEETKHEIHHLEHTILAPVNSTHHVADVIPCRRSNIMGALLQNAAPFLFPCTIEYSLICAVILYEMWKEVKCTPEDFEKKFNVPKNKSRNNSVTPEKILQQFAGMLGVSSPHGSRTALHHFSVDCSHAHRGLFAGILVIVFTIISLIMFFVLAHNQEFITDAIFEVNVCELILYSLSLIACVTAMIQMRALAYKRKSKALLGLDPFLLILAQSGMFVYCMFSLIGSHHTQDLKNSVGLTGFFSEFLSLNQTILQTLFIIDAWWRRSTTSEQRRNKPGRQLVTFLLVANMAMWAINTLEKSRAEFRPAHLTFYGPWAWTIITHVSMPLAIFYRFHSTICLFEIWKNCFKNKPIYLNLRSFAHFPVAMLYCDRRQPKLWKTSSKKMLNVDRSLLDYIETNDPVPISRHLIGGTQGHVTNMGPITTTLSGRPAPLWKENFVIIVQPCRNEKLITNSHGCEMSLRFDLMTKNKDKSNQNASRDWRRTSEPLIEVPEDEREHPPHSLPRLSVVMPASSNSSMEHISSPVKPRRKPLSHGDESMTVVLSAFYAKLLIVLGIALPVTSTIQNEVYTNVISDVFTMYLYIVSMLFLGYTFYHLRIAKRDKDENVKRTRYGSFYLHMGVAGFGVGSIIYSCLQFGGYFDLSGDCRLAIVAMKPALRILYLVAQTVFIFSYTDILDPMRGVVLDRFGLMHLIATNVCEWLNVVVQETRDDILVMAYDRPAFIRYANVTGASKIFVRDPLENSTHIQDQLANVTSENFISNTTLNVSNIIAENVSNVWTCNVSEMITPLIRSVNPYLRPCGVEYSLLCSIIIVVIWNDICTVPGSKPIKESAPPATAKDRQCCARAKSNNHFSVDCGSAHKGLFMGVAVLAGTIVSLMLFNGLFQKQEHMNLALLQINIWESILFLLMTIGSGACIQRMRTLPLKRAVSTLPLEHALLLVTQCGVYLYYLFQIIGAGFFIQQYSGENQATRIISPLCAVIQSSCQTLLVLDAWSRRCAGTGRQRPGRQLVTFLLVGNFALWLINRVKNSRAEFHPLQMEFYGVWAWTLITHVSVPLLVCYRFQATVCFYEIWKNSYKRTRQANMDLDDIELKNHHNA</sequence>
<feature type="transmembrane region" description="Helical" evidence="12">
    <location>
        <begin position="549"/>
        <end position="568"/>
    </location>
</feature>
<feature type="transmembrane region" description="Helical" evidence="12">
    <location>
        <begin position="1240"/>
        <end position="1259"/>
    </location>
</feature>
<comment type="caution">
    <text evidence="13">The sequence shown here is derived from an EMBL/GenBank/DDBJ whole genome shotgun (WGS) entry which is preliminary data.</text>
</comment>
<feature type="transmembrane region" description="Helical" evidence="12">
    <location>
        <begin position="624"/>
        <end position="641"/>
    </location>
</feature>
<feature type="transmembrane region" description="Helical" evidence="12">
    <location>
        <begin position="213"/>
        <end position="232"/>
    </location>
</feature>
<keyword evidence="6" id="KW-0375">Hydrogen ion transport</keyword>
<feature type="transmembrane region" description="Helical" evidence="12">
    <location>
        <begin position="1206"/>
        <end position="1228"/>
    </location>
</feature>
<keyword evidence="8" id="KW-0406">Ion transport</keyword>
<dbReference type="PANTHER" id="PTHR21522">
    <property type="entry name" value="PROTON CHANNEL OTOP"/>
    <property type="match status" value="1"/>
</dbReference>
<organism evidence="13 14">
    <name type="scientific">Spodoptera exigua</name>
    <name type="common">Beet armyworm</name>
    <name type="synonym">Noctua fulgens</name>
    <dbReference type="NCBI Taxonomy" id="7107"/>
    <lineage>
        <taxon>Eukaryota</taxon>
        <taxon>Metazoa</taxon>
        <taxon>Ecdysozoa</taxon>
        <taxon>Arthropoda</taxon>
        <taxon>Hexapoda</taxon>
        <taxon>Insecta</taxon>
        <taxon>Pterygota</taxon>
        <taxon>Neoptera</taxon>
        <taxon>Endopterygota</taxon>
        <taxon>Lepidoptera</taxon>
        <taxon>Glossata</taxon>
        <taxon>Ditrysia</taxon>
        <taxon>Noctuoidea</taxon>
        <taxon>Noctuidae</taxon>
        <taxon>Amphipyrinae</taxon>
        <taxon>Spodoptera</taxon>
    </lineage>
</organism>
<evidence type="ECO:0000256" key="6">
    <source>
        <dbReference type="ARBA" id="ARBA00022781"/>
    </source>
</evidence>
<feature type="transmembrane region" description="Helical" evidence="12">
    <location>
        <begin position="1280"/>
        <end position="1303"/>
    </location>
</feature>
<evidence type="ECO:0000313" key="14">
    <source>
        <dbReference type="Proteomes" id="UP000648187"/>
    </source>
</evidence>
<dbReference type="Pfam" id="PF03189">
    <property type="entry name" value="Otopetrin"/>
    <property type="match status" value="3"/>
</dbReference>
<evidence type="ECO:0000256" key="10">
    <source>
        <dbReference type="ARBA" id="ARBA00023303"/>
    </source>
</evidence>
<protein>
    <recommendedName>
        <fullName evidence="15">Proton channel OtopLc-like</fullName>
    </recommendedName>
</protein>
<evidence type="ECO:0000256" key="1">
    <source>
        <dbReference type="ARBA" id="ARBA00004651"/>
    </source>
</evidence>
<feature type="transmembrane region" description="Helical" evidence="12">
    <location>
        <begin position="1348"/>
        <end position="1366"/>
    </location>
</feature>
<dbReference type="PANTHER" id="PTHR21522:SF61">
    <property type="entry name" value="PROTON CHANNEL OTOPLC"/>
    <property type="match status" value="1"/>
</dbReference>
<evidence type="ECO:0000256" key="7">
    <source>
        <dbReference type="ARBA" id="ARBA00022989"/>
    </source>
</evidence>
<feature type="transmembrane region" description="Helical" evidence="12">
    <location>
        <begin position="881"/>
        <end position="903"/>
    </location>
</feature>
<keyword evidence="4" id="KW-1003">Cell membrane</keyword>
<evidence type="ECO:0000256" key="8">
    <source>
        <dbReference type="ARBA" id="ARBA00023065"/>
    </source>
</evidence>
<evidence type="ECO:0000256" key="2">
    <source>
        <dbReference type="ARBA" id="ARBA00006513"/>
    </source>
</evidence>
<dbReference type="GO" id="GO:0005886">
    <property type="term" value="C:plasma membrane"/>
    <property type="evidence" value="ECO:0007669"/>
    <property type="project" value="UniProtKB-SubCell"/>
</dbReference>
<keyword evidence="14" id="KW-1185">Reference proteome</keyword>
<dbReference type="GO" id="GO:0015252">
    <property type="term" value="F:proton channel activity"/>
    <property type="evidence" value="ECO:0007669"/>
    <property type="project" value="InterPro"/>
</dbReference>
<accession>A0A835GAS2</accession>
<keyword evidence="10" id="KW-0407">Ion channel</keyword>
<reference evidence="13" key="1">
    <citation type="submission" date="2020-08" db="EMBL/GenBank/DDBJ databases">
        <title>Spodoptera exigua strain:BAW_Kor-Di-RS1 Genome sequencing and assembly.</title>
        <authorList>
            <person name="Kim J."/>
            <person name="Nam H.Y."/>
            <person name="Kwon M."/>
            <person name="Choi J.H."/>
            <person name="Cho S.R."/>
            <person name="Kim G.-H."/>
        </authorList>
    </citation>
    <scope>NUCLEOTIDE SEQUENCE</scope>
    <source>
        <strain evidence="13">BAW_Kor-Di-RS1</strain>
        <tissue evidence="13">Whole-body</tissue>
    </source>
</reference>
<proteinExistence type="inferred from homology"/>
<comment type="similarity">
    <text evidence="2">Belongs to the otopetrin family.</text>
</comment>
<evidence type="ECO:0000256" key="4">
    <source>
        <dbReference type="ARBA" id="ARBA00022475"/>
    </source>
</evidence>
<dbReference type="Proteomes" id="UP000648187">
    <property type="component" value="Unassembled WGS sequence"/>
</dbReference>
<name>A0A835GAS2_SPOEX</name>
<evidence type="ECO:0000256" key="12">
    <source>
        <dbReference type="SAM" id="Phobius"/>
    </source>
</evidence>
<evidence type="ECO:0000256" key="3">
    <source>
        <dbReference type="ARBA" id="ARBA00022448"/>
    </source>
</evidence>
<keyword evidence="3" id="KW-0813">Transport</keyword>
<feature type="transmembrane region" description="Helical" evidence="12">
    <location>
        <begin position="915"/>
        <end position="937"/>
    </location>
</feature>
<feature type="transmembrane region" description="Helical" evidence="12">
    <location>
        <begin position="516"/>
        <end position="537"/>
    </location>
</feature>
<evidence type="ECO:0000256" key="9">
    <source>
        <dbReference type="ARBA" id="ARBA00023136"/>
    </source>
</evidence>
<evidence type="ECO:0000256" key="5">
    <source>
        <dbReference type="ARBA" id="ARBA00022692"/>
    </source>
</evidence>
<feature type="transmembrane region" description="Helical" evidence="12">
    <location>
        <begin position="183"/>
        <end position="201"/>
    </location>
</feature>
<evidence type="ECO:0000256" key="11">
    <source>
        <dbReference type="SAM" id="MobiDB-lite"/>
    </source>
</evidence>
<feature type="compositionally biased region" description="Basic and acidic residues" evidence="11">
    <location>
        <begin position="811"/>
        <end position="828"/>
    </location>
</feature>
<evidence type="ECO:0008006" key="15">
    <source>
        <dbReference type="Google" id="ProtNLM"/>
    </source>
</evidence>
<comment type="subcellular location">
    <subcellularLocation>
        <location evidence="1">Cell membrane</location>
        <topology evidence="1">Multi-pass membrane protein</topology>
    </subcellularLocation>
</comment>